<organism evidence="1 2">
    <name type="scientific">Limnobacter litoralis</name>
    <dbReference type="NCBI Taxonomy" id="481366"/>
    <lineage>
        <taxon>Bacteria</taxon>
        <taxon>Pseudomonadati</taxon>
        <taxon>Pseudomonadota</taxon>
        <taxon>Betaproteobacteria</taxon>
        <taxon>Burkholderiales</taxon>
        <taxon>Burkholderiaceae</taxon>
        <taxon>Limnobacter</taxon>
    </lineage>
</organism>
<reference evidence="2" key="1">
    <citation type="journal article" date="2019" name="Int. J. Syst. Evol. Microbiol.">
        <title>The Global Catalogue of Microorganisms (GCM) 10K type strain sequencing project: providing services to taxonomists for standard genome sequencing and annotation.</title>
        <authorList>
            <consortium name="The Broad Institute Genomics Platform"/>
            <consortium name="The Broad Institute Genome Sequencing Center for Infectious Disease"/>
            <person name="Wu L."/>
            <person name="Ma J."/>
        </authorList>
    </citation>
    <scope>NUCLEOTIDE SEQUENCE [LARGE SCALE GENOMIC DNA]</scope>
    <source>
        <strain evidence="2">NBRC 105857</strain>
    </source>
</reference>
<evidence type="ECO:0008006" key="3">
    <source>
        <dbReference type="Google" id="ProtNLM"/>
    </source>
</evidence>
<dbReference type="RefSeq" id="WP_284279610.1">
    <property type="nucleotide sequence ID" value="NZ_BSOJ01000006.1"/>
</dbReference>
<protein>
    <recommendedName>
        <fullName evidence="3">Type II secretion system protein L</fullName>
    </recommendedName>
</protein>
<dbReference type="Proteomes" id="UP001156664">
    <property type="component" value="Unassembled WGS sequence"/>
</dbReference>
<gene>
    <name evidence="1" type="ORF">GCM10007875_03600</name>
</gene>
<dbReference type="InterPro" id="IPR007812">
    <property type="entry name" value="T2SS_protein-GspL"/>
</dbReference>
<evidence type="ECO:0000313" key="1">
    <source>
        <dbReference type="EMBL" id="GLR25272.1"/>
    </source>
</evidence>
<comment type="caution">
    <text evidence="1">The sequence shown here is derived from an EMBL/GenBank/DDBJ whole genome shotgun (WGS) entry which is preliminary data.</text>
</comment>
<keyword evidence="2" id="KW-1185">Reference proteome</keyword>
<accession>A0ABQ5YMC0</accession>
<sequence>MSSSQPLVIAWWPTAYEQKDAEDQGRSLMIRYEVHSRLGQKLHGGVEPAHRLPKDMPVLVLLAPTDVGLFAIETPRISGRKLKDALPFLVEPFILNEPEENLVSIWPKYLRGDEPRQLASVLEKRRAREVLDSCTKLGLKLVGLSCESLRKPTVEGLTAWLSGDFVLITDAQASPLIATKGQLSLIKAKLGQDTNLLVSEHDAHWFIEHLGPNRVKSEGAGVTSPLISLMESLLTTPEDLRKLGFRGQSSIESPWKAIQKPFLVLATCAIVSLNVVAFQEKHTLETINDQIEQAYQKALPNTPMIADPLLLIEREKNKLNSGQQSGQNRSIAWLLHEVGLAMDTAPFNSMAGFAWQDNTLTLRFQANVQQADQDAAVQKLKARNLEARWLIGGTSKLPLLQVSLPNGGRS</sequence>
<dbReference type="InterPro" id="IPR043129">
    <property type="entry name" value="ATPase_NBD"/>
</dbReference>
<dbReference type="NCBIfam" id="TIGR01709">
    <property type="entry name" value="typeII_sec_gspL"/>
    <property type="match status" value="1"/>
</dbReference>
<dbReference type="SUPFAM" id="SSF53067">
    <property type="entry name" value="Actin-like ATPase domain"/>
    <property type="match status" value="1"/>
</dbReference>
<name>A0ABQ5YMC0_9BURK</name>
<proteinExistence type="predicted"/>
<dbReference type="EMBL" id="BSOJ01000006">
    <property type="protein sequence ID" value="GLR25272.1"/>
    <property type="molecule type" value="Genomic_DNA"/>
</dbReference>
<evidence type="ECO:0000313" key="2">
    <source>
        <dbReference type="Proteomes" id="UP001156664"/>
    </source>
</evidence>
<dbReference type="Gene3D" id="3.30.420.380">
    <property type="match status" value="1"/>
</dbReference>